<dbReference type="EMBL" id="JARK01001608">
    <property type="protein sequence ID" value="EYB86821.1"/>
    <property type="molecule type" value="Genomic_DNA"/>
</dbReference>
<dbReference type="GO" id="GO:0003964">
    <property type="term" value="F:RNA-directed DNA polymerase activity"/>
    <property type="evidence" value="ECO:0007669"/>
    <property type="project" value="UniProtKB-EC"/>
</dbReference>
<dbReference type="InterPro" id="IPR012337">
    <property type="entry name" value="RNaseH-like_sf"/>
</dbReference>
<protein>
    <recommendedName>
        <fullName evidence="1">RNA-directed DNA polymerase</fullName>
        <ecNumber evidence="1">2.7.7.49</ecNumber>
    </recommendedName>
</protein>
<dbReference type="InterPro" id="IPR036397">
    <property type="entry name" value="RNaseH_sf"/>
</dbReference>
<dbReference type="InterPro" id="IPR041588">
    <property type="entry name" value="Integrase_H2C2"/>
</dbReference>
<dbReference type="Gene3D" id="3.30.420.10">
    <property type="entry name" value="Ribonuclease H-like superfamily/Ribonuclease H"/>
    <property type="match status" value="1"/>
</dbReference>
<dbReference type="EC" id="2.7.7.49" evidence="1"/>
<sequence>MDQCLLFLLEKDVRMKVVPPRQRRSVFNEAHAGLLAGHFGLKKVIRQQSKEVFWETMRRDVLKWSEECRECICHNGHQAMVPPLKPIPTSKPYKIVGMDILEMGMTSDGKRYILSIIDHFSKFGGAYAIPNKTAECVARVFFKRWIAEGAHQPKCILSDQGGEFDNKLMKELREFMRINHIFTKGYNPRENGVTGRFNQLPSFATLRN</sequence>
<dbReference type="Gene3D" id="1.10.340.70">
    <property type="match status" value="1"/>
</dbReference>
<dbReference type="PANTHER" id="PTHR37984">
    <property type="entry name" value="PROTEIN CBG26694"/>
    <property type="match status" value="1"/>
</dbReference>
<feature type="domain" description="Integrase catalytic" evidence="2">
    <location>
        <begin position="88"/>
        <end position="208"/>
    </location>
</feature>
<gene>
    <name evidence="3" type="primary">Acey_s0272.g919</name>
    <name evidence="3" type="ORF">Y032_0272g919</name>
</gene>
<evidence type="ECO:0000259" key="2">
    <source>
        <dbReference type="PROSITE" id="PS50994"/>
    </source>
</evidence>
<reference evidence="4" key="1">
    <citation type="journal article" date="2015" name="Nat. Genet.">
        <title>The genome and transcriptome of the zoonotic hookworm Ancylostoma ceylanicum identify infection-specific gene families.</title>
        <authorList>
            <person name="Schwarz E.M."/>
            <person name="Hu Y."/>
            <person name="Antoshechkin I."/>
            <person name="Miller M.M."/>
            <person name="Sternberg P.W."/>
            <person name="Aroian R.V."/>
        </authorList>
    </citation>
    <scope>NUCLEOTIDE SEQUENCE</scope>
    <source>
        <strain evidence="4">HY135</strain>
    </source>
</reference>
<dbReference type="GO" id="GO:0003676">
    <property type="term" value="F:nucleic acid binding"/>
    <property type="evidence" value="ECO:0007669"/>
    <property type="project" value="InterPro"/>
</dbReference>
<dbReference type="AlphaFoldDB" id="A0A016S8M4"/>
<comment type="caution">
    <text evidence="3">The sequence shown here is derived from an EMBL/GenBank/DDBJ whole genome shotgun (WGS) entry which is preliminary data.</text>
</comment>
<accession>A0A016S8M4</accession>
<dbReference type="Proteomes" id="UP000024635">
    <property type="component" value="Unassembled WGS sequence"/>
</dbReference>
<dbReference type="STRING" id="53326.A0A016S8M4"/>
<dbReference type="Pfam" id="PF00665">
    <property type="entry name" value="rve"/>
    <property type="match status" value="1"/>
</dbReference>
<evidence type="ECO:0000313" key="3">
    <source>
        <dbReference type="EMBL" id="EYB86821.1"/>
    </source>
</evidence>
<dbReference type="PANTHER" id="PTHR37984:SF15">
    <property type="entry name" value="INTEGRASE CATALYTIC DOMAIN-CONTAINING PROTEIN"/>
    <property type="match status" value="1"/>
</dbReference>
<keyword evidence="4" id="KW-1185">Reference proteome</keyword>
<dbReference type="SUPFAM" id="SSF53098">
    <property type="entry name" value="Ribonuclease H-like"/>
    <property type="match status" value="1"/>
</dbReference>
<dbReference type="PROSITE" id="PS50994">
    <property type="entry name" value="INTEGRASE"/>
    <property type="match status" value="1"/>
</dbReference>
<dbReference type="FunFam" id="1.10.340.70:FF:000001">
    <property type="entry name" value="Retrovirus-related Pol polyprotein from transposon gypsy-like Protein"/>
    <property type="match status" value="1"/>
</dbReference>
<dbReference type="InterPro" id="IPR001584">
    <property type="entry name" value="Integrase_cat-core"/>
</dbReference>
<dbReference type="OrthoDB" id="5849037at2759"/>
<dbReference type="Pfam" id="PF17921">
    <property type="entry name" value="Integrase_H2C2"/>
    <property type="match status" value="1"/>
</dbReference>
<evidence type="ECO:0000313" key="4">
    <source>
        <dbReference type="Proteomes" id="UP000024635"/>
    </source>
</evidence>
<evidence type="ECO:0000256" key="1">
    <source>
        <dbReference type="ARBA" id="ARBA00012493"/>
    </source>
</evidence>
<name>A0A016S8M4_9BILA</name>
<organism evidence="3 4">
    <name type="scientific">Ancylostoma ceylanicum</name>
    <dbReference type="NCBI Taxonomy" id="53326"/>
    <lineage>
        <taxon>Eukaryota</taxon>
        <taxon>Metazoa</taxon>
        <taxon>Ecdysozoa</taxon>
        <taxon>Nematoda</taxon>
        <taxon>Chromadorea</taxon>
        <taxon>Rhabditida</taxon>
        <taxon>Rhabditina</taxon>
        <taxon>Rhabditomorpha</taxon>
        <taxon>Strongyloidea</taxon>
        <taxon>Ancylostomatidae</taxon>
        <taxon>Ancylostomatinae</taxon>
        <taxon>Ancylostoma</taxon>
    </lineage>
</organism>
<dbReference type="InterPro" id="IPR050951">
    <property type="entry name" value="Retrovirus_Pol_polyprotein"/>
</dbReference>
<proteinExistence type="predicted"/>
<dbReference type="GO" id="GO:0015074">
    <property type="term" value="P:DNA integration"/>
    <property type="evidence" value="ECO:0007669"/>
    <property type="project" value="InterPro"/>
</dbReference>